<dbReference type="EMBL" id="JACGWN010000001">
    <property type="protein sequence ID" value="KAL0461906.1"/>
    <property type="molecule type" value="Genomic_DNA"/>
</dbReference>
<proteinExistence type="predicted"/>
<sequence>MVVLVPKTLLDFSKLEPLDGTNYKCWSLKLLIFHEQLDADYVLFIDPPELETPVEISTIAITLVTSVKSKKLEDEAKKKYVRDNKIVRGHLLNHMNNSLFD</sequence>
<name>A0AAW2Y7U5_9LAMI</name>
<dbReference type="AlphaFoldDB" id="A0AAW2Y7U5"/>
<reference evidence="1" key="2">
    <citation type="journal article" date="2024" name="Plant">
        <title>Genomic evolution and insights into agronomic trait innovations of Sesamum species.</title>
        <authorList>
            <person name="Miao H."/>
            <person name="Wang L."/>
            <person name="Qu L."/>
            <person name="Liu H."/>
            <person name="Sun Y."/>
            <person name="Le M."/>
            <person name="Wang Q."/>
            <person name="Wei S."/>
            <person name="Zheng Y."/>
            <person name="Lin W."/>
            <person name="Duan Y."/>
            <person name="Cao H."/>
            <person name="Xiong S."/>
            <person name="Wang X."/>
            <person name="Wei L."/>
            <person name="Li C."/>
            <person name="Ma Q."/>
            <person name="Ju M."/>
            <person name="Zhao R."/>
            <person name="Li G."/>
            <person name="Mu C."/>
            <person name="Tian Q."/>
            <person name="Mei H."/>
            <person name="Zhang T."/>
            <person name="Gao T."/>
            <person name="Zhang H."/>
        </authorList>
    </citation>
    <scope>NUCLEOTIDE SEQUENCE</scope>
    <source>
        <strain evidence="1">KEN1</strain>
    </source>
</reference>
<protein>
    <submittedName>
        <fullName evidence="1">Uncharacterized protein</fullName>
    </submittedName>
</protein>
<organism evidence="1">
    <name type="scientific">Sesamum latifolium</name>
    <dbReference type="NCBI Taxonomy" id="2727402"/>
    <lineage>
        <taxon>Eukaryota</taxon>
        <taxon>Viridiplantae</taxon>
        <taxon>Streptophyta</taxon>
        <taxon>Embryophyta</taxon>
        <taxon>Tracheophyta</taxon>
        <taxon>Spermatophyta</taxon>
        <taxon>Magnoliopsida</taxon>
        <taxon>eudicotyledons</taxon>
        <taxon>Gunneridae</taxon>
        <taxon>Pentapetalae</taxon>
        <taxon>asterids</taxon>
        <taxon>lamiids</taxon>
        <taxon>Lamiales</taxon>
        <taxon>Pedaliaceae</taxon>
        <taxon>Sesamum</taxon>
    </lineage>
</organism>
<evidence type="ECO:0000313" key="1">
    <source>
        <dbReference type="EMBL" id="KAL0461906.1"/>
    </source>
</evidence>
<accession>A0AAW2Y7U5</accession>
<reference evidence="1" key="1">
    <citation type="submission" date="2020-06" db="EMBL/GenBank/DDBJ databases">
        <authorList>
            <person name="Li T."/>
            <person name="Hu X."/>
            <person name="Zhang T."/>
            <person name="Song X."/>
            <person name="Zhang H."/>
            <person name="Dai N."/>
            <person name="Sheng W."/>
            <person name="Hou X."/>
            <person name="Wei L."/>
        </authorList>
    </citation>
    <scope>NUCLEOTIDE SEQUENCE</scope>
    <source>
        <strain evidence="1">KEN1</strain>
        <tissue evidence="1">Leaf</tissue>
    </source>
</reference>
<comment type="caution">
    <text evidence="1">The sequence shown here is derived from an EMBL/GenBank/DDBJ whole genome shotgun (WGS) entry which is preliminary data.</text>
</comment>
<gene>
    <name evidence="1" type="ORF">Slati_0078200</name>
</gene>